<comment type="caution">
    <text evidence="7">The sequence shown here is derived from an EMBL/GenBank/DDBJ whole genome shotgun (WGS) entry which is preliminary data.</text>
</comment>
<gene>
    <name evidence="7" type="ORF">DWV76_13070</name>
</gene>
<reference evidence="7 8" key="1">
    <citation type="submission" date="2018-08" db="EMBL/GenBank/DDBJ databases">
        <title>A genome reference for cultivated species of the human gut microbiota.</title>
        <authorList>
            <person name="Zou Y."/>
            <person name="Xue W."/>
            <person name="Luo G."/>
        </authorList>
    </citation>
    <scope>NUCLEOTIDE SEQUENCE [LARGE SCALE GENOMIC DNA]</scope>
    <source>
        <strain evidence="7 8">AF12-50</strain>
    </source>
</reference>
<evidence type="ECO:0000256" key="6">
    <source>
        <dbReference type="SAM" id="Phobius"/>
    </source>
</evidence>
<dbReference type="EMBL" id="QSAG01000032">
    <property type="protein sequence ID" value="RGW41179.1"/>
    <property type="molecule type" value="Genomic_DNA"/>
</dbReference>
<name>A0AA92W5B2_9BACT</name>
<dbReference type="Gene3D" id="1.10.357.140">
    <property type="entry name" value="UbiA prenyltransferase"/>
    <property type="match status" value="1"/>
</dbReference>
<evidence type="ECO:0000256" key="1">
    <source>
        <dbReference type="ARBA" id="ARBA00004141"/>
    </source>
</evidence>
<feature type="transmembrane region" description="Helical" evidence="6">
    <location>
        <begin position="274"/>
        <end position="291"/>
    </location>
</feature>
<dbReference type="RefSeq" id="WP_118066147.1">
    <property type="nucleotide sequence ID" value="NZ_QSAG01000032.1"/>
</dbReference>
<feature type="transmembrane region" description="Helical" evidence="6">
    <location>
        <begin position="204"/>
        <end position="223"/>
    </location>
</feature>
<dbReference type="InterPro" id="IPR039653">
    <property type="entry name" value="Prenyltransferase"/>
</dbReference>
<feature type="transmembrane region" description="Helical" evidence="6">
    <location>
        <begin position="156"/>
        <end position="177"/>
    </location>
</feature>
<feature type="transmembrane region" description="Helical" evidence="6">
    <location>
        <begin position="235"/>
        <end position="253"/>
    </location>
</feature>
<dbReference type="CDD" id="cd13963">
    <property type="entry name" value="PT_UbiA_2"/>
    <property type="match status" value="1"/>
</dbReference>
<keyword evidence="4 6" id="KW-1133">Transmembrane helix</keyword>
<dbReference type="Proteomes" id="UP000283785">
    <property type="component" value="Unassembled WGS sequence"/>
</dbReference>
<protein>
    <submittedName>
        <fullName evidence="7">Decaprenyl-phosphate phosphoribosyltransferase</fullName>
        <ecNumber evidence="7">2.4.2.45</ecNumber>
    </submittedName>
</protein>
<evidence type="ECO:0000313" key="7">
    <source>
        <dbReference type="EMBL" id="RGW41179.1"/>
    </source>
</evidence>
<organism evidence="7 8">
    <name type="scientific">Segatella copri</name>
    <dbReference type="NCBI Taxonomy" id="165179"/>
    <lineage>
        <taxon>Bacteria</taxon>
        <taxon>Pseudomonadati</taxon>
        <taxon>Bacteroidota</taxon>
        <taxon>Bacteroidia</taxon>
        <taxon>Bacteroidales</taxon>
        <taxon>Prevotellaceae</taxon>
        <taxon>Segatella</taxon>
    </lineage>
</organism>
<sequence length="292" mass="33229">MRNIILLLRPQQWVKNTFIFLPLFFHGDLANVQMLINAVIAFFCYSFAASSIYCFNDIYDVAADRKHPKKCKRPIASGAVSIPQAYGLMALMLFLSLNLAFWTLGNSSMQVIGVICFYYLMNIAYCVKLKQIALVDVFIIAIGFVLRVILGGVVNAILLSHWIVLMTFLLALFLAFAKRRDDVVLYQETGMLPRKNVNRYNLDFMNQALTIVSAVTLVAYVMYTVSDDVMKQFNSHYIYLTTVFVLAGILRYLQITIVDVKSGSPTKVLMKDRFVQLCIVGWVISFLILIYL</sequence>
<comment type="subcellular location">
    <subcellularLocation>
        <location evidence="1">Membrane</location>
        <topology evidence="1">Multi-pass membrane protein</topology>
    </subcellularLocation>
</comment>
<dbReference type="EC" id="2.4.2.45" evidence="7"/>
<dbReference type="AlphaFoldDB" id="A0AA92W5B2"/>
<dbReference type="GO" id="GO:0016765">
    <property type="term" value="F:transferase activity, transferring alkyl or aryl (other than methyl) groups"/>
    <property type="evidence" value="ECO:0007669"/>
    <property type="project" value="InterPro"/>
</dbReference>
<evidence type="ECO:0000313" key="8">
    <source>
        <dbReference type="Proteomes" id="UP000283785"/>
    </source>
</evidence>
<dbReference type="GO" id="GO:0009247">
    <property type="term" value="P:glycolipid biosynthetic process"/>
    <property type="evidence" value="ECO:0007669"/>
    <property type="project" value="TreeGrafter"/>
</dbReference>
<dbReference type="PANTHER" id="PTHR11048">
    <property type="entry name" value="PRENYLTRANSFERASES"/>
    <property type="match status" value="1"/>
</dbReference>
<dbReference type="InterPro" id="IPR044878">
    <property type="entry name" value="UbiA_sf"/>
</dbReference>
<evidence type="ECO:0000256" key="2">
    <source>
        <dbReference type="ARBA" id="ARBA00022475"/>
    </source>
</evidence>
<keyword evidence="7" id="KW-0808">Transferase</keyword>
<evidence type="ECO:0000256" key="4">
    <source>
        <dbReference type="ARBA" id="ARBA00022989"/>
    </source>
</evidence>
<dbReference type="PANTHER" id="PTHR11048:SF5">
    <property type="entry name" value="DECAPRENYL-PHOSPHATE PHOSPHORIBOSYLTRANSFERASE"/>
    <property type="match status" value="1"/>
</dbReference>
<keyword evidence="7" id="KW-0328">Glycosyltransferase</keyword>
<feature type="transmembrane region" description="Helical" evidence="6">
    <location>
        <begin position="34"/>
        <end position="55"/>
    </location>
</feature>
<feature type="transmembrane region" description="Helical" evidence="6">
    <location>
        <begin position="132"/>
        <end position="150"/>
    </location>
</feature>
<dbReference type="Pfam" id="PF01040">
    <property type="entry name" value="UbiA"/>
    <property type="match status" value="1"/>
</dbReference>
<keyword evidence="2" id="KW-1003">Cell membrane</keyword>
<evidence type="ECO:0000256" key="3">
    <source>
        <dbReference type="ARBA" id="ARBA00022692"/>
    </source>
</evidence>
<feature type="transmembrane region" description="Helical" evidence="6">
    <location>
        <begin position="75"/>
        <end position="95"/>
    </location>
</feature>
<dbReference type="GO" id="GO:0016757">
    <property type="term" value="F:glycosyltransferase activity"/>
    <property type="evidence" value="ECO:0007669"/>
    <property type="project" value="UniProtKB-KW"/>
</dbReference>
<dbReference type="GO" id="GO:0005886">
    <property type="term" value="C:plasma membrane"/>
    <property type="evidence" value="ECO:0007669"/>
    <property type="project" value="TreeGrafter"/>
</dbReference>
<feature type="transmembrane region" description="Helical" evidence="6">
    <location>
        <begin position="101"/>
        <end position="120"/>
    </location>
</feature>
<keyword evidence="5 6" id="KW-0472">Membrane</keyword>
<dbReference type="NCBIfam" id="NF008978">
    <property type="entry name" value="PRK12324.1-4"/>
    <property type="match status" value="1"/>
</dbReference>
<evidence type="ECO:0000256" key="5">
    <source>
        <dbReference type="ARBA" id="ARBA00023136"/>
    </source>
</evidence>
<keyword evidence="3 6" id="KW-0812">Transmembrane</keyword>
<dbReference type="InterPro" id="IPR000537">
    <property type="entry name" value="UbiA_prenyltransferase"/>
</dbReference>
<accession>A0AA92W5B2</accession>
<proteinExistence type="predicted"/>